<evidence type="ECO:0008006" key="5">
    <source>
        <dbReference type="Google" id="ProtNLM"/>
    </source>
</evidence>
<accession>A0A139AJN5</accession>
<gene>
    <name evidence="3" type="ORF">M427DRAFT_31091</name>
</gene>
<keyword evidence="4" id="KW-1185">Reference proteome</keyword>
<protein>
    <recommendedName>
        <fullName evidence="5">MFS general substrate transporter</fullName>
    </recommendedName>
</protein>
<evidence type="ECO:0000256" key="1">
    <source>
        <dbReference type="SAM" id="MobiDB-lite"/>
    </source>
</evidence>
<keyword evidence="2" id="KW-1133">Transmembrane helix</keyword>
<feature type="region of interest" description="Disordered" evidence="1">
    <location>
        <begin position="1"/>
        <end position="31"/>
    </location>
</feature>
<dbReference type="SUPFAM" id="SSF103473">
    <property type="entry name" value="MFS general substrate transporter"/>
    <property type="match status" value="1"/>
</dbReference>
<proteinExistence type="predicted"/>
<evidence type="ECO:0000313" key="4">
    <source>
        <dbReference type="Proteomes" id="UP000070544"/>
    </source>
</evidence>
<evidence type="ECO:0000313" key="3">
    <source>
        <dbReference type="EMBL" id="KXS16693.1"/>
    </source>
</evidence>
<dbReference type="OrthoDB" id="2213137at2759"/>
<dbReference type="AlphaFoldDB" id="A0A139AJN5"/>
<organism evidence="3 4">
    <name type="scientific">Gonapodya prolifera (strain JEL478)</name>
    <name type="common">Monoblepharis prolifera</name>
    <dbReference type="NCBI Taxonomy" id="1344416"/>
    <lineage>
        <taxon>Eukaryota</taxon>
        <taxon>Fungi</taxon>
        <taxon>Fungi incertae sedis</taxon>
        <taxon>Chytridiomycota</taxon>
        <taxon>Chytridiomycota incertae sedis</taxon>
        <taxon>Monoblepharidomycetes</taxon>
        <taxon>Monoblepharidales</taxon>
        <taxon>Gonapodyaceae</taxon>
        <taxon>Gonapodya</taxon>
    </lineage>
</organism>
<feature type="transmembrane region" description="Helical" evidence="2">
    <location>
        <begin position="63"/>
        <end position="87"/>
    </location>
</feature>
<keyword evidence="2" id="KW-0472">Membrane</keyword>
<feature type="transmembrane region" description="Helical" evidence="2">
    <location>
        <begin position="263"/>
        <end position="282"/>
    </location>
</feature>
<feature type="transmembrane region" description="Helical" evidence="2">
    <location>
        <begin position="222"/>
        <end position="243"/>
    </location>
</feature>
<sequence length="307" mass="31759">MATLGCANGDAPAKPSPSEGQDGTPLQDLPREELWDRSLTDLAAESDPCEPAGPLQSFPEGGYGWVSVALFSAYFWGVGMINSFGIFTEFFTTNATFPGANTSLALVTTVMSTCVDLFAPLTGALDGSVVCGIGQGVAPLWGSVVSGLGYSCSVVPAVGIPSQWFKEKLGLTTALGLSGMGGGGIVISPVAQLWSASAGTLHGVLLGFSADAGGEVTSLNGATYLLLLNVFFLVGQLFAGVAMKHVGQYKMLWIVNVLSHTPPLLAITLCVIGLATGPQLVLTQTIMVDVYGTKYVMACVDDTTHPR</sequence>
<keyword evidence="2" id="KW-0812">Transmembrane</keyword>
<dbReference type="EMBL" id="KQ965751">
    <property type="protein sequence ID" value="KXS16693.1"/>
    <property type="molecule type" value="Genomic_DNA"/>
</dbReference>
<name>A0A139AJN5_GONPJ</name>
<reference evidence="3 4" key="1">
    <citation type="journal article" date="2015" name="Genome Biol. Evol.">
        <title>Phylogenomic analyses indicate that early fungi evolved digesting cell walls of algal ancestors of land plants.</title>
        <authorList>
            <person name="Chang Y."/>
            <person name="Wang S."/>
            <person name="Sekimoto S."/>
            <person name="Aerts A.L."/>
            <person name="Choi C."/>
            <person name="Clum A."/>
            <person name="LaButti K.M."/>
            <person name="Lindquist E.A."/>
            <person name="Yee Ngan C."/>
            <person name="Ohm R.A."/>
            <person name="Salamov A.A."/>
            <person name="Grigoriev I.V."/>
            <person name="Spatafora J.W."/>
            <person name="Berbee M.L."/>
        </authorList>
    </citation>
    <scope>NUCLEOTIDE SEQUENCE [LARGE SCALE GENOMIC DNA]</scope>
    <source>
        <strain evidence="3 4">JEL478</strain>
    </source>
</reference>
<feature type="transmembrane region" description="Helical" evidence="2">
    <location>
        <begin position="169"/>
        <end position="187"/>
    </location>
</feature>
<dbReference type="Proteomes" id="UP000070544">
    <property type="component" value="Unassembled WGS sequence"/>
</dbReference>
<dbReference type="InterPro" id="IPR036259">
    <property type="entry name" value="MFS_trans_sf"/>
</dbReference>
<evidence type="ECO:0000256" key="2">
    <source>
        <dbReference type="SAM" id="Phobius"/>
    </source>
</evidence>